<evidence type="ECO:0000256" key="2">
    <source>
        <dbReference type="ARBA" id="ARBA00008164"/>
    </source>
</evidence>
<dbReference type="SMART" id="SM00244">
    <property type="entry name" value="PHB"/>
    <property type="match status" value="1"/>
</dbReference>
<dbReference type="Proteomes" id="UP000028073">
    <property type="component" value="Unassembled WGS sequence"/>
</dbReference>
<dbReference type="PANTHER" id="PTHR10264">
    <property type="entry name" value="BAND 7 PROTEIN-RELATED"/>
    <property type="match status" value="1"/>
</dbReference>
<protein>
    <submittedName>
        <fullName evidence="4">Stomatin/prohibitin-family membrane protease subunit</fullName>
    </submittedName>
</protein>
<dbReference type="AlphaFoldDB" id="A0A081NCR8"/>
<dbReference type="EMBL" id="JOKH01000006">
    <property type="protein sequence ID" value="KEQ16241.1"/>
    <property type="molecule type" value="Genomic_DNA"/>
</dbReference>
<dbReference type="GO" id="GO:0005886">
    <property type="term" value="C:plasma membrane"/>
    <property type="evidence" value="ECO:0007669"/>
    <property type="project" value="InterPro"/>
</dbReference>
<dbReference type="STRING" id="1137799.GZ78_23765"/>
<keyword evidence="4" id="KW-0645">Protease</keyword>
<evidence type="ECO:0000256" key="1">
    <source>
        <dbReference type="ARBA" id="ARBA00004167"/>
    </source>
</evidence>
<dbReference type="PANTHER" id="PTHR10264:SF83">
    <property type="entry name" value="BLL5629 PROTEIN"/>
    <property type="match status" value="1"/>
</dbReference>
<comment type="subcellular location">
    <subcellularLocation>
        <location evidence="1">Membrane</location>
        <topology evidence="1">Single-pass membrane protein</topology>
    </subcellularLocation>
</comment>
<evidence type="ECO:0000259" key="3">
    <source>
        <dbReference type="SMART" id="SM00244"/>
    </source>
</evidence>
<dbReference type="Gene3D" id="3.30.479.30">
    <property type="entry name" value="Band 7 domain"/>
    <property type="match status" value="1"/>
</dbReference>
<comment type="caution">
    <text evidence="4">The sequence shown here is derived from an EMBL/GenBank/DDBJ whole genome shotgun (WGS) entry which is preliminary data.</text>
</comment>
<dbReference type="SUPFAM" id="SSF117892">
    <property type="entry name" value="Band 7/SPFH domain"/>
    <property type="match status" value="1"/>
</dbReference>
<dbReference type="InterPro" id="IPR043202">
    <property type="entry name" value="Band-7_stomatin-like"/>
</dbReference>
<dbReference type="GO" id="GO:0006508">
    <property type="term" value="P:proteolysis"/>
    <property type="evidence" value="ECO:0007669"/>
    <property type="project" value="UniProtKB-KW"/>
</dbReference>
<dbReference type="GO" id="GO:0008233">
    <property type="term" value="F:peptidase activity"/>
    <property type="evidence" value="ECO:0007669"/>
    <property type="project" value="UniProtKB-KW"/>
</dbReference>
<organism evidence="4 5">
    <name type="scientific">Endozoicomonas numazuensis</name>
    <dbReference type="NCBI Taxonomy" id="1137799"/>
    <lineage>
        <taxon>Bacteria</taxon>
        <taxon>Pseudomonadati</taxon>
        <taxon>Pseudomonadota</taxon>
        <taxon>Gammaproteobacteria</taxon>
        <taxon>Oceanospirillales</taxon>
        <taxon>Endozoicomonadaceae</taxon>
        <taxon>Endozoicomonas</taxon>
    </lineage>
</organism>
<sequence>MAVIENTWLGKQITVAENEVALLYRNKKFEKVLSAGRHHVHGRLCTLEINSFDSNDLYFDDPSALQMVRDHQEIAELLHEWRVDKNEVGLLYHNDVLQGIAFPGGTLLVWKKAGKLELKKVSLSEGLEVDRSLLNEIRLRNVNQSQRLLVEPGSRLQVPVLESVVPAGHIGMLYVDGVLQQELKAGLYGFWQINHEMEVKLLDLRQKTLEVSGQEILTKDRVSIRVNLTAGLRIVDARQVAESQSDHEAFAYRALQLALREAVGTRTLDQLLEDKLHINTTVKDQVVAELEAEGIRLERVGVKDIVLPGEIRTILNRVVEAQKAAEANVIKRREETAATRSLHNTAKMMENNAILLRLKELEALEKVSEKVQNLNVYGGIDQLMKQTVRLG</sequence>
<keyword evidence="5" id="KW-1185">Reference proteome</keyword>
<dbReference type="OrthoDB" id="5501731at2"/>
<dbReference type="CDD" id="cd13438">
    <property type="entry name" value="SPFH_eoslipins_u2"/>
    <property type="match status" value="1"/>
</dbReference>
<dbReference type="InterPro" id="IPR001972">
    <property type="entry name" value="Stomatin_HflK_fam"/>
</dbReference>
<dbReference type="InterPro" id="IPR036013">
    <property type="entry name" value="Band_7/SPFH_dom_sf"/>
</dbReference>
<dbReference type="eggNOG" id="COG0330">
    <property type="taxonomic scope" value="Bacteria"/>
</dbReference>
<evidence type="ECO:0000313" key="4">
    <source>
        <dbReference type="EMBL" id="KEQ16241.1"/>
    </source>
</evidence>
<evidence type="ECO:0000313" key="5">
    <source>
        <dbReference type="Proteomes" id="UP000028073"/>
    </source>
</evidence>
<name>A0A081NCR8_9GAMM</name>
<feature type="domain" description="Band 7" evidence="3">
    <location>
        <begin position="160"/>
        <end position="319"/>
    </location>
</feature>
<dbReference type="Pfam" id="PF01145">
    <property type="entry name" value="Band_7"/>
    <property type="match status" value="1"/>
</dbReference>
<dbReference type="PRINTS" id="PR00721">
    <property type="entry name" value="STOMATIN"/>
</dbReference>
<comment type="similarity">
    <text evidence="2">Belongs to the band 7/mec-2 family.</text>
</comment>
<proteinExistence type="inferred from homology"/>
<gene>
    <name evidence="4" type="ORF">GZ78_23765</name>
</gene>
<keyword evidence="4" id="KW-0378">Hydrolase</keyword>
<accession>A0A081NCR8</accession>
<dbReference type="InterPro" id="IPR001107">
    <property type="entry name" value="Band_7"/>
</dbReference>
<dbReference type="RefSeq" id="WP_034841132.1">
    <property type="nucleotide sequence ID" value="NZ_JOKH01000006.1"/>
</dbReference>
<reference evidence="4 5" key="1">
    <citation type="submission" date="2014-06" db="EMBL/GenBank/DDBJ databases">
        <title>Whole Genome Sequences of Three Symbiotic Endozoicomonas Bacteria.</title>
        <authorList>
            <person name="Neave M.J."/>
            <person name="Apprill A."/>
            <person name="Voolstra C.R."/>
        </authorList>
    </citation>
    <scope>NUCLEOTIDE SEQUENCE [LARGE SCALE GENOMIC DNA]</scope>
    <source>
        <strain evidence="4 5">DSM 25634</strain>
    </source>
</reference>